<dbReference type="EMBL" id="CM056819">
    <property type="protein sequence ID" value="KAJ8625060.1"/>
    <property type="molecule type" value="Genomic_DNA"/>
</dbReference>
<dbReference type="Proteomes" id="UP001234297">
    <property type="component" value="Chromosome 11"/>
</dbReference>
<evidence type="ECO:0000313" key="1">
    <source>
        <dbReference type="EMBL" id="KAJ8625060.1"/>
    </source>
</evidence>
<accession>A0ACC2KVG2</accession>
<sequence length="332" mass="36692">MGKDCGSWQQHYPWQSPNPNRVSIPPDLGEQNIAHSMAYPLYANHCPVSPSGAAAGFVVPQNPELKSFCGNKLQAWYSYNPQQTLSPTPESITGEKFYVSRCGEAATNQKRFLVFDQSGNRTSLVFSSVGYPFQHPFSSTLKHSEALNKDTPILDSVKKQDYPWLDEKQHETHVSDGGSGSEMHEDTEELDALLYSDDDEETSTGHSPSEMTGHENNEANDDRTEVGSSVTPIKRRRFEHDQALMDTASSRKHLDLEDDAQSSCIRGDPSEGSFSSKRSRRERIRETVGILRSIIPGGKGNKDPIVLLDEAIGYLNSMRMKAKALGATAAAI</sequence>
<organism evidence="1 2">
    <name type="scientific">Persea americana</name>
    <name type="common">Avocado</name>
    <dbReference type="NCBI Taxonomy" id="3435"/>
    <lineage>
        <taxon>Eukaryota</taxon>
        <taxon>Viridiplantae</taxon>
        <taxon>Streptophyta</taxon>
        <taxon>Embryophyta</taxon>
        <taxon>Tracheophyta</taxon>
        <taxon>Spermatophyta</taxon>
        <taxon>Magnoliopsida</taxon>
        <taxon>Magnoliidae</taxon>
        <taxon>Laurales</taxon>
        <taxon>Lauraceae</taxon>
        <taxon>Persea</taxon>
    </lineage>
</organism>
<reference evidence="1 2" key="1">
    <citation type="journal article" date="2022" name="Hortic Res">
        <title>A haplotype resolved chromosomal level avocado genome allows analysis of novel avocado genes.</title>
        <authorList>
            <person name="Nath O."/>
            <person name="Fletcher S.J."/>
            <person name="Hayward A."/>
            <person name="Shaw L.M."/>
            <person name="Masouleh A.K."/>
            <person name="Furtado A."/>
            <person name="Henry R.J."/>
            <person name="Mitter N."/>
        </authorList>
    </citation>
    <scope>NUCLEOTIDE SEQUENCE [LARGE SCALE GENOMIC DNA]</scope>
    <source>
        <strain evidence="2">cv. Hass</strain>
    </source>
</reference>
<proteinExistence type="predicted"/>
<gene>
    <name evidence="1" type="ORF">MRB53_033590</name>
</gene>
<comment type="caution">
    <text evidence="1">The sequence shown here is derived from an EMBL/GenBank/DDBJ whole genome shotgun (WGS) entry which is preliminary data.</text>
</comment>
<keyword evidence="2" id="KW-1185">Reference proteome</keyword>
<evidence type="ECO:0000313" key="2">
    <source>
        <dbReference type="Proteomes" id="UP001234297"/>
    </source>
</evidence>
<name>A0ACC2KVG2_PERAE</name>
<protein>
    <submittedName>
        <fullName evidence="1">Uncharacterized protein</fullName>
    </submittedName>
</protein>